<dbReference type="SUPFAM" id="SSF53335">
    <property type="entry name" value="S-adenosyl-L-methionine-dependent methyltransferases"/>
    <property type="match status" value="1"/>
</dbReference>
<evidence type="ECO:0000313" key="2">
    <source>
        <dbReference type="Proteomes" id="UP000030021"/>
    </source>
</evidence>
<dbReference type="RefSeq" id="WP_037271684.1">
    <property type="nucleotide sequence ID" value="NZ_KN293978.2"/>
</dbReference>
<evidence type="ECO:0000313" key="1">
    <source>
        <dbReference type="EMBL" id="KGM88718.1"/>
    </source>
</evidence>
<dbReference type="EMBL" id="AONH01000007">
    <property type="protein sequence ID" value="KGM88718.1"/>
    <property type="molecule type" value="Genomic_DNA"/>
</dbReference>
<dbReference type="PATRIC" id="fig|1288298.3.peg.1567"/>
<name>A0A0A0HRJ6_9RHOB</name>
<dbReference type="STRING" id="215743.ROSMUCSMR3_00190"/>
<dbReference type="InterPro" id="IPR029063">
    <property type="entry name" value="SAM-dependent_MTases_sf"/>
</dbReference>
<proteinExistence type="predicted"/>
<reference evidence="1 2" key="1">
    <citation type="submission" date="2013-01" db="EMBL/GenBank/DDBJ databases">
        <authorList>
            <person name="Fiebig A."/>
            <person name="Goeker M."/>
            <person name="Klenk H.-P.P."/>
        </authorList>
    </citation>
    <scope>NUCLEOTIDE SEQUENCE [LARGE SCALE GENOMIC DNA]</scope>
    <source>
        <strain evidence="1 2">DSM 17069</strain>
    </source>
</reference>
<accession>A0A0A0HRJ6</accession>
<sequence>MAGTDTIDRPVLTLPDAEAAHLRAVYARAGVILEYGSGGSTVVAAEMQGKRVFSVESDQAWAEMMRGWFAQNPPAAGTEVDVIWSDIGPTKDWGFPRGSRGWKAYAQYPLKVWDMAGFVQPDVVLVDGRFRTGCAMAAALRTARPVTLLFDDYAPRKHYHRIEDFIGAPRQMIGRMAEFEVMPQVLNPAHLLTIIEMMTRP</sequence>
<dbReference type="HOGENOM" id="CLU_108867_0_0_5"/>
<comment type="caution">
    <text evidence="1">The sequence shown here is derived from an EMBL/GenBank/DDBJ whole genome shotgun (WGS) entry which is preliminary data.</text>
</comment>
<dbReference type="OrthoDB" id="7445868at2"/>
<dbReference type="eggNOG" id="COG3914">
    <property type="taxonomic scope" value="Bacteria"/>
</dbReference>
<dbReference type="Gene3D" id="3.40.50.150">
    <property type="entry name" value="Vaccinia Virus protein VP39"/>
    <property type="match status" value="1"/>
</dbReference>
<protein>
    <submittedName>
        <fullName evidence="1">Uncharacterized protein</fullName>
    </submittedName>
</protein>
<organism evidence="1 2">
    <name type="scientific">Roseovarius mucosus DSM 17069</name>
    <dbReference type="NCBI Taxonomy" id="1288298"/>
    <lineage>
        <taxon>Bacteria</taxon>
        <taxon>Pseudomonadati</taxon>
        <taxon>Pseudomonadota</taxon>
        <taxon>Alphaproteobacteria</taxon>
        <taxon>Rhodobacterales</taxon>
        <taxon>Roseobacteraceae</taxon>
        <taxon>Roseovarius</taxon>
    </lineage>
</organism>
<dbReference type="AlphaFoldDB" id="A0A0A0HRJ6"/>
<gene>
    <name evidence="1" type="ORF">rosmuc_01555</name>
</gene>
<dbReference type="Proteomes" id="UP000030021">
    <property type="component" value="Unassembled WGS sequence"/>
</dbReference>